<sequence>MTTAPAATSTARTARQVWTRARGLLLVAALVLLAAAVMALLRADSQYGSLDPRSANPDGSRATAKLLKQRGVTVRVATTLDQALADSGPGSSLLVTTPDLLTDRQQRRLRAGLDSTGGRLLLLSAGPSATGTLAPGVRTDATAPVTTLRPSCALPAAKRAGPVDLGGRLYTTEATGSVLCYPSDGAAASLARVDSPASGETVLLGSGDLLRNEHLDAEGNASLALQLLGSRTHLTWYLPSLDDPTAVGERADDGSDSFLELIPSGWLWGTLQLALAAALAALWRARRLGPLVSERLPAVVHASETTEGLARLYRKTDARDRAAAVLREATRARLAPLVGVAPRRAHDPGVLLSAVSERLPSTRLEPAALLFGPTPADDTALILLADQLDALEREVRTS</sequence>
<name>A0ABT0I621_9ACTN</name>
<feature type="domain" description="DUF4350" evidence="1">
    <location>
        <begin position="53"/>
        <end position="228"/>
    </location>
</feature>
<gene>
    <name evidence="2" type="ORF">M1O15_05045</name>
</gene>
<dbReference type="Pfam" id="PF14258">
    <property type="entry name" value="DUF4350"/>
    <property type="match status" value="1"/>
</dbReference>
<proteinExistence type="predicted"/>
<accession>A0ABT0I621</accession>
<dbReference type="EMBL" id="JALPTH010000003">
    <property type="protein sequence ID" value="MCK8676771.1"/>
    <property type="molecule type" value="Genomic_DNA"/>
</dbReference>
<organism evidence="2 3">
    <name type="scientific">Streptomyces lichenis</name>
    <dbReference type="NCBI Taxonomy" id="2306967"/>
    <lineage>
        <taxon>Bacteria</taxon>
        <taxon>Bacillati</taxon>
        <taxon>Actinomycetota</taxon>
        <taxon>Actinomycetes</taxon>
        <taxon>Kitasatosporales</taxon>
        <taxon>Streptomycetaceae</taxon>
        <taxon>Streptomyces</taxon>
    </lineage>
</organism>
<dbReference type="Proteomes" id="UP001522868">
    <property type="component" value="Unassembled WGS sequence"/>
</dbReference>
<evidence type="ECO:0000259" key="1">
    <source>
        <dbReference type="Pfam" id="PF14258"/>
    </source>
</evidence>
<evidence type="ECO:0000313" key="3">
    <source>
        <dbReference type="Proteomes" id="UP001522868"/>
    </source>
</evidence>
<reference evidence="2 3" key="1">
    <citation type="submission" date="2022-04" db="EMBL/GenBank/DDBJ databases">
        <title>Streptomyces sp. nov. LCR6-01 isolated from Lichen of Dirinaria sp.</title>
        <authorList>
            <person name="Kanchanasin P."/>
            <person name="Tanasupawat S."/>
            <person name="Phongsopitanun W."/>
        </authorList>
    </citation>
    <scope>NUCLEOTIDE SEQUENCE [LARGE SCALE GENOMIC DNA]</scope>
    <source>
        <strain evidence="2 3">LCR6-01</strain>
    </source>
</reference>
<evidence type="ECO:0000313" key="2">
    <source>
        <dbReference type="EMBL" id="MCK8676771.1"/>
    </source>
</evidence>
<protein>
    <submittedName>
        <fullName evidence="2">DUF4350 domain-containing protein</fullName>
    </submittedName>
</protein>
<keyword evidence="3" id="KW-1185">Reference proteome</keyword>
<dbReference type="RefSeq" id="WP_248631977.1">
    <property type="nucleotide sequence ID" value="NZ_JALPTH010000003.1"/>
</dbReference>
<dbReference type="InterPro" id="IPR025646">
    <property type="entry name" value="DUF4350"/>
</dbReference>
<comment type="caution">
    <text evidence="2">The sequence shown here is derived from an EMBL/GenBank/DDBJ whole genome shotgun (WGS) entry which is preliminary data.</text>
</comment>